<feature type="transmembrane region" description="Helical" evidence="2">
    <location>
        <begin position="250"/>
        <end position="272"/>
    </location>
</feature>
<reference evidence="3" key="1">
    <citation type="submission" date="2023-06" db="EMBL/GenBank/DDBJ databases">
        <title>Genome-scale phylogeny and comparative genomics of the fungal order Sordariales.</title>
        <authorList>
            <consortium name="Lawrence Berkeley National Laboratory"/>
            <person name="Hensen N."/>
            <person name="Bonometti L."/>
            <person name="Westerberg I."/>
            <person name="Brannstrom I.O."/>
            <person name="Guillou S."/>
            <person name="Cros-Aarteil S."/>
            <person name="Calhoun S."/>
            <person name="Haridas S."/>
            <person name="Kuo A."/>
            <person name="Mondo S."/>
            <person name="Pangilinan J."/>
            <person name="Riley R."/>
            <person name="Labutti K."/>
            <person name="Andreopoulos B."/>
            <person name="Lipzen A."/>
            <person name="Chen C."/>
            <person name="Yanf M."/>
            <person name="Daum C."/>
            <person name="Ng V."/>
            <person name="Clum A."/>
            <person name="Steindorff A."/>
            <person name="Ohm R."/>
            <person name="Martin F."/>
            <person name="Silar P."/>
            <person name="Natvig D."/>
            <person name="Lalanne C."/>
            <person name="Gautier V."/>
            <person name="Ament-Velasquez S.L."/>
            <person name="Kruys A."/>
            <person name="Hutchinson M.I."/>
            <person name="Powell A.J."/>
            <person name="Barry K."/>
            <person name="Miller A.N."/>
            <person name="Grigoriev I.V."/>
            <person name="Debuchy R."/>
            <person name="Gladieux P."/>
            <person name="Thoren M.H."/>
            <person name="Johannesson H."/>
        </authorList>
    </citation>
    <scope>NUCLEOTIDE SEQUENCE</scope>
    <source>
        <strain evidence="3">CBS 606.72</strain>
    </source>
</reference>
<comment type="caution">
    <text evidence="3">The sequence shown here is derived from an EMBL/GenBank/DDBJ whole genome shotgun (WGS) entry which is preliminary data.</text>
</comment>
<feature type="non-terminal residue" evidence="3">
    <location>
        <position position="404"/>
    </location>
</feature>
<protein>
    <submittedName>
        <fullName evidence="3">Uncharacterized protein</fullName>
    </submittedName>
</protein>
<name>A0AA39WFH8_9PEZI</name>
<dbReference type="Proteomes" id="UP001175000">
    <property type="component" value="Unassembled WGS sequence"/>
</dbReference>
<feature type="compositionally biased region" description="Polar residues" evidence="1">
    <location>
        <begin position="106"/>
        <end position="126"/>
    </location>
</feature>
<proteinExistence type="predicted"/>
<feature type="transmembrane region" description="Helical" evidence="2">
    <location>
        <begin position="207"/>
        <end position="230"/>
    </location>
</feature>
<gene>
    <name evidence="3" type="ORF">B0T14DRAFT_385388</name>
</gene>
<evidence type="ECO:0000313" key="3">
    <source>
        <dbReference type="EMBL" id="KAK0614428.1"/>
    </source>
</evidence>
<sequence>MMNLVVGWLDHVLFAMGPLGILTALVSAIRVGGYPWLKAIIGRARENRAAVEIELMSSTSHEVCEVWNGEGIVRSLGKPGIRQIIYLECDKDSNETLGLHTISTARHSPDISNRSSQYTLDRNSQDGPRFFSSPHPPSPNISPELSHHSDSRRDQHHRPSPPVLTPEPEIRPHSHPNAKSREGPNPPEVAAPSISLNIHGGSNYGEILAGAIFGSICQFGVLIFTGFSVYHPTFSLKFPKGGEEVPGYSYPIMALGTVMLTIGMILCSHVIVSSTRETKFILQSAAQSNTSKQTIGTTSIQWRLTGLHPQLGALGVLTLLGVALGLIGYVLQFQGLRALNWTASISQLVCLALMTLLRAWVRRGLIAKPIAKRVLEDHEMDYLSILMASSTSGNFWPAKRDGES</sequence>
<feature type="transmembrane region" description="Helical" evidence="2">
    <location>
        <begin position="311"/>
        <end position="332"/>
    </location>
</feature>
<evidence type="ECO:0000256" key="2">
    <source>
        <dbReference type="SAM" id="Phobius"/>
    </source>
</evidence>
<keyword evidence="2" id="KW-0472">Membrane</keyword>
<keyword evidence="4" id="KW-1185">Reference proteome</keyword>
<evidence type="ECO:0000256" key="1">
    <source>
        <dbReference type="SAM" id="MobiDB-lite"/>
    </source>
</evidence>
<organism evidence="3 4">
    <name type="scientific">Immersiella caudata</name>
    <dbReference type="NCBI Taxonomy" id="314043"/>
    <lineage>
        <taxon>Eukaryota</taxon>
        <taxon>Fungi</taxon>
        <taxon>Dikarya</taxon>
        <taxon>Ascomycota</taxon>
        <taxon>Pezizomycotina</taxon>
        <taxon>Sordariomycetes</taxon>
        <taxon>Sordariomycetidae</taxon>
        <taxon>Sordariales</taxon>
        <taxon>Lasiosphaeriaceae</taxon>
        <taxon>Immersiella</taxon>
    </lineage>
</organism>
<feature type="transmembrane region" description="Helical" evidence="2">
    <location>
        <begin position="338"/>
        <end position="361"/>
    </location>
</feature>
<dbReference type="EMBL" id="JAULSU010000006">
    <property type="protein sequence ID" value="KAK0614428.1"/>
    <property type="molecule type" value="Genomic_DNA"/>
</dbReference>
<keyword evidence="2" id="KW-1133">Transmembrane helix</keyword>
<dbReference type="AlphaFoldDB" id="A0AA39WFH8"/>
<keyword evidence="2" id="KW-0812">Transmembrane</keyword>
<evidence type="ECO:0000313" key="4">
    <source>
        <dbReference type="Proteomes" id="UP001175000"/>
    </source>
</evidence>
<feature type="region of interest" description="Disordered" evidence="1">
    <location>
        <begin position="106"/>
        <end position="193"/>
    </location>
</feature>
<accession>A0AA39WFH8</accession>
<feature type="transmembrane region" description="Helical" evidence="2">
    <location>
        <begin position="12"/>
        <end position="37"/>
    </location>
</feature>